<accession>A0A163XTZ8</accession>
<reference evidence="2" key="1">
    <citation type="submission" date="2016-04" db="EMBL/GenBank/DDBJ databases">
        <authorList>
            <person name="Strapagiel D."/>
            <person name="Borowka P."/>
            <person name="Marciniak B."/>
            <person name="Bakula Z."/>
            <person name="Van Ingen J."/>
            <person name="Safianowska A."/>
            <person name="Dziadek J."/>
            <person name="Jagielski T."/>
        </authorList>
    </citation>
    <scope>NUCLEOTIDE SEQUENCE [LARGE SCALE GENOMIC DNA]</scope>
    <source>
        <strain evidence="2">1010001458</strain>
    </source>
</reference>
<organism evidence="1 2">
    <name type="scientific">Mycobacterium ostraviense</name>
    <dbReference type="NCBI Taxonomy" id="2738409"/>
    <lineage>
        <taxon>Bacteria</taxon>
        <taxon>Bacillati</taxon>
        <taxon>Actinomycetota</taxon>
        <taxon>Actinomycetes</taxon>
        <taxon>Mycobacteriales</taxon>
        <taxon>Mycobacteriaceae</taxon>
        <taxon>Mycobacterium</taxon>
    </lineage>
</organism>
<evidence type="ECO:0000313" key="1">
    <source>
        <dbReference type="EMBL" id="KZS59754.1"/>
    </source>
</evidence>
<gene>
    <name evidence="1" type="ORF">A4G28_14295</name>
</gene>
<sequence length="153" mass="16339">MIGWRYAMPDCWGFHEAVMFLVHPVGNKINDLLVDPFATFLKWAPMLYTLAYQALQSWPMLGAVIASATGGSIALPFGLSAGMLPAIGSAAGMGAFCRTGCGDTPTRRAGRICTGCLRCVGLSGRPRCWNGGVRRDSRHGGFFVASRVDPIGQ</sequence>
<comment type="caution">
    <text evidence="1">The sequence shown here is derived from an EMBL/GenBank/DDBJ whole genome shotgun (WGS) entry which is preliminary data.</text>
</comment>
<name>A0A163XTZ8_9MYCO</name>
<dbReference type="AlphaFoldDB" id="A0A163XTZ8"/>
<evidence type="ECO:0000313" key="2">
    <source>
        <dbReference type="Proteomes" id="UP000077342"/>
    </source>
</evidence>
<dbReference type="EMBL" id="LWCI01000134">
    <property type="protein sequence ID" value="KZS59754.1"/>
    <property type="molecule type" value="Genomic_DNA"/>
</dbReference>
<keyword evidence="2" id="KW-1185">Reference proteome</keyword>
<dbReference type="Proteomes" id="UP000077342">
    <property type="component" value="Unassembled WGS sequence"/>
</dbReference>
<proteinExistence type="predicted"/>
<protein>
    <submittedName>
        <fullName evidence="1">Uncharacterized protein</fullName>
    </submittedName>
</protein>